<comment type="caution">
    <text evidence="2">The sequence shown here is derived from an EMBL/GenBank/DDBJ whole genome shotgun (WGS) entry which is preliminary data.</text>
</comment>
<name>A0A8J8WG15_CHIOP</name>
<dbReference type="Pfam" id="PF00094">
    <property type="entry name" value="VWD"/>
    <property type="match status" value="1"/>
</dbReference>
<accession>A0A8J8WG15</accession>
<dbReference type="PROSITE" id="PS51233">
    <property type="entry name" value="VWFD"/>
    <property type="match status" value="1"/>
</dbReference>
<gene>
    <name evidence="2" type="primary">APLP_0</name>
    <name evidence="2" type="ORF">GWK47_025557</name>
</gene>
<evidence type="ECO:0000313" key="2">
    <source>
        <dbReference type="EMBL" id="KAG0700405.1"/>
    </source>
</evidence>
<dbReference type="OrthoDB" id="6484170at2759"/>
<protein>
    <submittedName>
        <fullName evidence="2">Apolipophorin</fullName>
    </submittedName>
</protein>
<evidence type="ECO:0000313" key="3">
    <source>
        <dbReference type="Proteomes" id="UP000770661"/>
    </source>
</evidence>
<dbReference type="Gene3D" id="1.10.10.60">
    <property type="entry name" value="Homeodomain-like"/>
    <property type="match status" value="1"/>
</dbReference>
<organism evidence="2 3">
    <name type="scientific">Chionoecetes opilio</name>
    <name type="common">Atlantic snow crab</name>
    <name type="synonym">Cancer opilio</name>
    <dbReference type="NCBI Taxonomy" id="41210"/>
    <lineage>
        <taxon>Eukaryota</taxon>
        <taxon>Metazoa</taxon>
        <taxon>Ecdysozoa</taxon>
        <taxon>Arthropoda</taxon>
        <taxon>Crustacea</taxon>
        <taxon>Multicrustacea</taxon>
        <taxon>Malacostraca</taxon>
        <taxon>Eumalacostraca</taxon>
        <taxon>Eucarida</taxon>
        <taxon>Decapoda</taxon>
        <taxon>Pleocyemata</taxon>
        <taxon>Brachyura</taxon>
        <taxon>Eubrachyura</taxon>
        <taxon>Majoidea</taxon>
        <taxon>Majidae</taxon>
        <taxon>Chionoecetes</taxon>
    </lineage>
</organism>
<reference evidence="2" key="1">
    <citation type="submission" date="2020-07" db="EMBL/GenBank/DDBJ databases">
        <title>The High-quality genome of the commercially important snow crab, Chionoecetes opilio.</title>
        <authorList>
            <person name="Jeong J.-H."/>
            <person name="Ryu S."/>
        </authorList>
    </citation>
    <scope>NUCLEOTIDE SEQUENCE</scope>
    <source>
        <strain evidence="2">MADBK_172401_WGS</strain>
        <tissue evidence="2">Digestive gland</tissue>
    </source>
</reference>
<dbReference type="InterPro" id="IPR001846">
    <property type="entry name" value="VWF_type-D"/>
</dbReference>
<keyword evidence="3" id="KW-1185">Reference proteome</keyword>
<feature type="domain" description="VWFD" evidence="1">
    <location>
        <begin position="517"/>
        <end position="683"/>
    </location>
</feature>
<dbReference type="EMBL" id="JACEEZ010025474">
    <property type="protein sequence ID" value="KAG0700405.1"/>
    <property type="molecule type" value="Genomic_DNA"/>
</dbReference>
<sequence length="1124" mass="128428">MHYDFSYKNAHHLSYRNESAEFVLDMWQLYNSINSTAMELRARESVQFVFHTILRSLQEIPLFQTLKAKMARGELKGQLAEYVKKLHNFIQDYLSDMKGHGLKDRLKIVFIMITEKYDQYAKRIYLKARESIEAFTYRLGEWFYTKWRAVYNNYKPHILRTFDDVETNAWNFAENLIGWMKQLGLEVKSSAYYQRIQELVTYLENIYKDFSEKSKRENLEEYYTMLLGKIKNGAKTFLDFVAPFMEDWGGELSKAWKTLMQFRAARRVKEVVIIAINKHGASASVGGPKPKKARKAITLETKIAILKKFDEGVRVKDIANWFSLSPSTVEAKDVDELLESHSEELSVEDLREIEQQQAVEGDASEEDLETEQQLHLTRKIMSDVFSKIDSGVQEMVIWTVQYVNISGQLMDAIAFLLEHGWTIFTQTGVDASQRYIRAKTMFRCTPEKGELELVQKLPLDWHAFDHRPSWQDLPEYTRITKAFNFFSTSSNTTMFKLWHKMVKLRFSPSSLFPPFAATGYMIGEQHFITFDQRHLEYKGRCQHLLVADMVGGKWAVSVNYHQHSSRTIIIYTHDAYIEIAKDFRVSVNGVATELPVSVASVYVHRSLHALHLDSQLYGFRVNWNLAQDVTSITINGLYFGKTGGLLGLYNYEPYDDFMSPSGELQNDGTVMAESWDVSPVHCVSTGNIGRLPSKVPIEACTHLFQSKGSPLKGCFYEVDSNPYMDICLVDHRTHTPTELNTCTAAAAYMEACAVNSIPIKIPSYCVQCEYMNNDMQTMTLEEGVPVVLEQHDILKSTDVVIIIEAQHCNAILSEKKPVNRFGTFIKEINEELQTKAFTMYAIVVYGGEPPFSMPVVATVNNQIFTDASNIDQALDHISFMTADYSEDGAYSYDAFSAYQYAASLDFRAGVTISFIHFPCQSCKPFFSSMDYSTMYHILLEYSVTLHVFNQALFDIPKATARKKLLGIDRELAYTMKDAKRSDIRGDRALKSQVSVPKDKLGYCAPLAHQTNGTIFTSAALFIPRKQASRANRIKKKIQKLAIVFGRRLAKTAYPREKKRCVCIPRGPDGGGIIECDNWGSEQLSFLRDYGYNMDISYTPENNSREVGSCVERGADGECLRSIEN</sequence>
<dbReference type="PANTHER" id="PTHR37860">
    <property type="entry name" value="AGAP008810-PA"/>
    <property type="match status" value="1"/>
</dbReference>
<proteinExistence type="predicted"/>
<dbReference type="SMART" id="SM00216">
    <property type="entry name" value="VWD"/>
    <property type="match status" value="1"/>
</dbReference>
<dbReference type="PANTHER" id="PTHR37860:SF1">
    <property type="match status" value="1"/>
</dbReference>
<evidence type="ECO:0000259" key="1">
    <source>
        <dbReference type="PROSITE" id="PS51233"/>
    </source>
</evidence>
<dbReference type="AlphaFoldDB" id="A0A8J8WG15"/>
<dbReference type="Proteomes" id="UP000770661">
    <property type="component" value="Unassembled WGS sequence"/>
</dbReference>